<comment type="caution">
    <text evidence="2">The sequence shown here is derived from an EMBL/GenBank/DDBJ whole genome shotgun (WGS) entry which is preliminary data.</text>
</comment>
<sequence>MCLSEEELEQIKDIITALGLMKRSHENSLQKNLCPYQKSNDNARVIKEKIIRELQKMRPVPGHADLENDPPGSPESPAVPPEEKGGIWTMFDQARKKN</sequence>
<reference evidence="2" key="1">
    <citation type="submission" date="2023-10" db="EMBL/GenBank/DDBJ databases">
        <title>Genome assemblies of two species of porcelain crab, Petrolisthes cinctipes and Petrolisthes manimaculis (Anomura: Porcellanidae).</title>
        <authorList>
            <person name="Angst P."/>
        </authorList>
    </citation>
    <scope>NUCLEOTIDE SEQUENCE</scope>
    <source>
        <strain evidence="2">PB745_01</strain>
        <tissue evidence="2">Gill</tissue>
    </source>
</reference>
<proteinExistence type="predicted"/>
<evidence type="ECO:0000313" key="2">
    <source>
        <dbReference type="EMBL" id="KAK3894046.1"/>
    </source>
</evidence>
<protein>
    <submittedName>
        <fullName evidence="2">Uncharacterized protein</fullName>
    </submittedName>
</protein>
<organism evidence="2 3">
    <name type="scientific">Petrolisthes cinctipes</name>
    <name type="common">Flat porcelain crab</name>
    <dbReference type="NCBI Taxonomy" id="88211"/>
    <lineage>
        <taxon>Eukaryota</taxon>
        <taxon>Metazoa</taxon>
        <taxon>Ecdysozoa</taxon>
        <taxon>Arthropoda</taxon>
        <taxon>Crustacea</taxon>
        <taxon>Multicrustacea</taxon>
        <taxon>Malacostraca</taxon>
        <taxon>Eumalacostraca</taxon>
        <taxon>Eucarida</taxon>
        <taxon>Decapoda</taxon>
        <taxon>Pleocyemata</taxon>
        <taxon>Anomura</taxon>
        <taxon>Galatheoidea</taxon>
        <taxon>Porcellanidae</taxon>
        <taxon>Petrolisthes</taxon>
    </lineage>
</organism>
<feature type="region of interest" description="Disordered" evidence="1">
    <location>
        <begin position="56"/>
        <end position="98"/>
    </location>
</feature>
<evidence type="ECO:0000313" key="3">
    <source>
        <dbReference type="Proteomes" id="UP001286313"/>
    </source>
</evidence>
<gene>
    <name evidence="2" type="ORF">Pcinc_002148</name>
</gene>
<evidence type="ECO:0000256" key="1">
    <source>
        <dbReference type="SAM" id="MobiDB-lite"/>
    </source>
</evidence>
<name>A0AAE1GLG9_PETCI</name>
<keyword evidence="3" id="KW-1185">Reference proteome</keyword>
<accession>A0AAE1GLG9</accession>
<feature type="compositionally biased region" description="Pro residues" evidence="1">
    <location>
        <begin position="71"/>
        <end position="80"/>
    </location>
</feature>
<dbReference type="EMBL" id="JAWQEG010000144">
    <property type="protein sequence ID" value="KAK3894046.1"/>
    <property type="molecule type" value="Genomic_DNA"/>
</dbReference>
<dbReference type="AlphaFoldDB" id="A0AAE1GLG9"/>
<dbReference type="Proteomes" id="UP001286313">
    <property type="component" value="Unassembled WGS sequence"/>
</dbReference>